<dbReference type="Proteomes" id="UP001162156">
    <property type="component" value="Unassembled WGS sequence"/>
</dbReference>
<protein>
    <recommendedName>
        <fullName evidence="1">Protein-serine/threonine kinase</fullName>
        <ecNumber evidence="1">2.7.11.-</ecNumber>
    </recommendedName>
</protein>
<proteinExistence type="inferred from homology"/>
<dbReference type="PANTHER" id="PTHR11947">
    <property type="entry name" value="PYRUVATE DEHYDROGENASE KINASE"/>
    <property type="match status" value="1"/>
</dbReference>
<keyword evidence="1" id="KW-0547">Nucleotide-binding</keyword>
<keyword evidence="1" id="KW-0418">Kinase</keyword>
<gene>
    <name evidence="3" type="ORF">NQ314_015951</name>
</gene>
<dbReference type="InterPro" id="IPR036890">
    <property type="entry name" value="HATPase_C_sf"/>
</dbReference>
<dbReference type="Gene3D" id="3.30.565.10">
    <property type="entry name" value="Histidine kinase-like ATPase, C-terminal domain"/>
    <property type="match status" value="1"/>
</dbReference>
<dbReference type="PROSITE" id="PS50109">
    <property type="entry name" value="HIS_KIN"/>
    <property type="match status" value="1"/>
</dbReference>
<dbReference type="AlphaFoldDB" id="A0AAV8WY73"/>
<dbReference type="GO" id="GO:0005524">
    <property type="term" value="F:ATP binding"/>
    <property type="evidence" value="ECO:0007669"/>
    <property type="project" value="UniProtKB-UniRule"/>
</dbReference>
<dbReference type="EC" id="2.7.11.-" evidence="1"/>
<dbReference type="CDD" id="cd16929">
    <property type="entry name" value="HATPase_PDK-like"/>
    <property type="match status" value="1"/>
</dbReference>
<keyword evidence="4" id="KW-1185">Reference proteome</keyword>
<comment type="similarity">
    <text evidence="1">Belongs to the PDK/BCKDK protein kinase family.</text>
</comment>
<keyword evidence="1" id="KW-0808">Transferase</keyword>
<accession>A0AAV8WY73</accession>
<dbReference type="GO" id="GO:0010906">
    <property type="term" value="P:regulation of glucose metabolic process"/>
    <property type="evidence" value="ECO:0007669"/>
    <property type="project" value="TreeGrafter"/>
</dbReference>
<dbReference type="EMBL" id="JANEYF010004446">
    <property type="protein sequence ID" value="KAJ8931176.1"/>
    <property type="molecule type" value="Genomic_DNA"/>
</dbReference>
<dbReference type="InterPro" id="IPR005467">
    <property type="entry name" value="His_kinase_dom"/>
</dbReference>
<evidence type="ECO:0000313" key="4">
    <source>
        <dbReference type="Proteomes" id="UP001162156"/>
    </source>
</evidence>
<dbReference type="Pfam" id="PF13976">
    <property type="entry name" value="gag_pre-integrs"/>
    <property type="match status" value="1"/>
</dbReference>
<dbReference type="PANTHER" id="PTHR11947:SF3">
    <property type="entry name" value="[PYRUVATE DEHYDROGENASE (ACETYL-TRANSFERRING)] KINASE, MITOCHONDRIAL"/>
    <property type="match status" value="1"/>
</dbReference>
<comment type="subcellular location">
    <subcellularLocation>
        <location evidence="1">Mitochondrion matrix</location>
    </subcellularLocation>
</comment>
<keyword evidence="1" id="KW-0496">Mitochondrion</keyword>
<feature type="domain" description="Histidine kinase" evidence="2">
    <location>
        <begin position="83"/>
        <end position="204"/>
    </location>
</feature>
<dbReference type="GO" id="GO:0005759">
    <property type="term" value="C:mitochondrial matrix"/>
    <property type="evidence" value="ECO:0007669"/>
    <property type="project" value="UniProtKB-SubCell"/>
</dbReference>
<evidence type="ECO:0000313" key="3">
    <source>
        <dbReference type="EMBL" id="KAJ8931176.1"/>
    </source>
</evidence>
<organism evidence="3 4">
    <name type="scientific">Rhamnusium bicolor</name>
    <dbReference type="NCBI Taxonomy" id="1586634"/>
    <lineage>
        <taxon>Eukaryota</taxon>
        <taxon>Metazoa</taxon>
        <taxon>Ecdysozoa</taxon>
        <taxon>Arthropoda</taxon>
        <taxon>Hexapoda</taxon>
        <taxon>Insecta</taxon>
        <taxon>Pterygota</taxon>
        <taxon>Neoptera</taxon>
        <taxon>Endopterygota</taxon>
        <taxon>Coleoptera</taxon>
        <taxon>Polyphaga</taxon>
        <taxon>Cucujiformia</taxon>
        <taxon>Chrysomeloidea</taxon>
        <taxon>Cerambycidae</taxon>
        <taxon>Lepturinae</taxon>
        <taxon>Rhagiini</taxon>
        <taxon>Rhamnusium</taxon>
    </lineage>
</organism>
<evidence type="ECO:0000259" key="2">
    <source>
        <dbReference type="PROSITE" id="PS50109"/>
    </source>
</evidence>
<keyword evidence="1" id="KW-0067">ATP-binding</keyword>
<dbReference type="SUPFAM" id="SSF55874">
    <property type="entry name" value="ATPase domain of HSP90 chaperone/DNA topoisomerase II/histidine kinase"/>
    <property type="match status" value="1"/>
</dbReference>
<dbReference type="InterPro" id="IPR025724">
    <property type="entry name" value="GAG-pre-integrase_dom"/>
</dbReference>
<dbReference type="InterPro" id="IPR039028">
    <property type="entry name" value="BCKD/PDK"/>
</dbReference>
<dbReference type="SMART" id="SM00387">
    <property type="entry name" value="HATPase_c"/>
    <property type="match status" value="1"/>
</dbReference>
<comment type="caution">
    <text evidence="3">The sequence shown here is derived from an EMBL/GenBank/DDBJ whole genome shotgun (WGS) entry which is preliminary data.</text>
</comment>
<name>A0AAV8WY73_9CUCU</name>
<dbReference type="Pfam" id="PF02518">
    <property type="entry name" value="HATPase_c"/>
    <property type="match status" value="1"/>
</dbReference>
<dbReference type="InterPro" id="IPR003594">
    <property type="entry name" value="HATPase_dom"/>
</dbReference>
<dbReference type="GO" id="GO:0004740">
    <property type="term" value="F:pyruvate dehydrogenase (acetyl-transferring) kinase activity"/>
    <property type="evidence" value="ECO:0007669"/>
    <property type="project" value="TreeGrafter"/>
</dbReference>
<sequence>MLFTPVNRTYLSETEIQRLNVWHSRLAHQILKQIKNMLNDNKIQYIDDTQNFVCEKCVVDKQHGETYPIKLEEEQYINIVYVPSHLYHMLFELFKNSMRAVMEYHGSVGQYPPISVTVAKGKEDICLKMSDKGGGIPRSTTDHLFKYMYSTAPQPSKSDAHTVPLAGYGYGLPISRLYARYFHGDLVLLSCEGYGTDAVIYMKA</sequence>
<reference evidence="3" key="1">
    <citation type="journal article" date="2023" name="Insect Mol. Biol.">
        <title>Genome sequencing provides insights into the evolution of gene families encoding plant cell wall-degrading enzymes in longhorned beetles.</title>
        <authorList>
            <person name="Shin N.R."/>
            <person name="Okamura Y."/>
            <person name="Kirsch R."/>
            <person name="Pauchet Y."/>
        </authorList>
    </citation>
    <scope>NUCLEOTIDE SEQUENCE</scope>
    <source>
        <strain evidence="3">RBIC_L_NR</strain>
    </source>
</reference>
<evidence type="ECO:0000256" key="1">
    <source>
        <dbReference type="RuleBase" id="RU366032"/>
    </source>
</evidence>